<dbReference type="Proteomes" id="UP000252355">
    <property type="component" value="Unassembled WGS sequence"/>
</dbReference>
<evidence type="ECO:0000256" key="2">
    <source>
        <dbReference type="SAM" id="Phobius"/>
    </source>
</evidence>
<evidence type="ECO:0000313" key="4">
    <source>
        <dbReference type="EMBL" id="RCK80793.1"/>
    </source>
</evidence>
<dbReference type="InterPro" id="IPR003660">
    <property type="entry name" value="HAMP_dom"/>
</dbReference>
<feature type="transmembrane region" description="Helical" evidence="2">
    <location>
        <begin position="12"/>
        <end position="33"/>
    </location>
</feature>
<feature type="domain" description="HAMP" evidence="3">
    <location>
        <begin position="82"/>
        <end position="135"/>
    </location>
</feature>
<gene>
    <name evidence="4" type="ORF">OZSIB_2681</name>
</gene>
<keyword evidence="2" id="KW-1133">Transmembrane helix</keyword>
<feature type="transmembrane region" description="Helical" evidence="2">
    <location>
        <begin position="53"/>
        <end position="76"/>
    </location>
</feature>
<evidence type="ECO:0000256" key="1">
    <source>
        <dbReference type="SAM" id="MobiDB-lite"/>
    </source>
</evidence>
<proteinExistence type="predicted"/>
<accession>A0A367ZRP5</accession>
<keyword evidence="2" id="KW-0472">Membrane</keyword>
<dbReference type="GO" id="GO:0016020">
    <property type="term" value="C:membrane"/>
    <property type="evidence" value="ECO:0007669"/>
    <property type="project" value="InterPro"/>
</dbReference>
<dbReference type="GO" id="GO:0007165">
    <property type="term" value="P:signal transduction"/>
    <property type="evidence" value="ECO:0007669"/>
    <property type="project" value="InterPro"/>
</dbReference>
<protein>
    <recommendedName>
        <fullName evidence="3">HAMP domain-containing protein</fullName>
    </recommendedName>
</protein>
<reference evidence="4 5" key="1">
    <citation type="submission" date="2018-05" db="EMBL/GenBank/DDBJ databases">
        <title>A metagenomic window into the 2 km-deep terrestrial subsurface aquifer revealed taxonomically and functionally diverse microbial community comprising novel uncultured bacterial lineages.</title>
        <authorList>
            <person name="Kadnikov V.V."/>
            <person name="Mardanov A.V."/>
            <person name="Beletsky A.V."/>
            <person name="Banks D."/>
            <person name="Pimenov N.V."/>
            <person name="Frank Y.A."/>
            <person name="Karnachuk O.V."/>
            <person name="Ravin N.V."/>
        </authorList>
    </citation>
    <scope>NUCLEOTIDE SEQUENCE [LARGE SCALE GENOMIC DNA]</scope>
    <source>
        <strain evidence="4">BY5</strain>
    </source>
</reference>
<evidence type="ECO:0000259" key="3">
    <source>
        <dbReference type="PROSITE" id="PS50885"/>
    </source>
</evidence>
<dbReference type="EMBL" id="QOQW01000004">
    <property type="protein sequence ID" value="RCK80793.1"/>
    <property type="molecule type" value="Genomic_DNA"/>
</dbReference>
<dbReference type="PROSITE" id="PS50885">
    <property type="entry name" value="HAMP"/>
    <property type="match status" value="1"/>
</dbReference>
<evidence type="ECO:0000313" key="5">
    <source>
        <dbReference type="Proteomes" id="UP000252355"/>
    </source>
</evidence>
<feature type="compositionally biased region" description="Low complexity" evidence="1">
    <location>
        <begin position="177"/>
        <end position="204"/>
    </location>
</feature>
<name>A0A367ZRP5_9BACT</name>
<dbReference type="Gene3D" id="6.10.340.10">
    <property type="match status" value="1"/>
</dbReference>
<keyword evidence="2" id="KW-0812">Transmembrane</keyword>
<comment type="caution">
    <text evidence="4">The sequence shown here is derived from an EMBL/GenBank/DDBJ whole genome shotgun (WGS) entry which is preliminary data.</text>
</comment>
<feature type="region of interest" description="Disordered" evidence="1">
    <location>
        <begin position="166"/>
        <end position="204"/>
    </location>
</feature>
<dbReference type="AlphaFoldDB" id="A0A367ZRP5"/>
<sequence length="204" mass="21610">MLPSYQIRLVGFLILVILLGTMIHGFFLYKITARTVEEGFFSAHNRLRSTWEILKPAIIVTNGISFLLISLALLVVTTLSSHRLIGPVVKIAGRLRDLAAGRLDLPPLRLRADDEGQILSEAANQVQETFRQRLQPLAALRDALAAGKEPDLEQVRAVLDQALAGVTLSPPAPGPSPEGSRPPAAGPAASTAPTSASAGKAGGN</sequence>
<organism evidence="4 5">
    <name type="scientific">Candidatus Ozemobacter sibiricus</name>
    <dbReference type="NCBI Taxonomy" id="2268124"/>
    <lineage>
        <taxon>Bacteria</taxon>
        <taxon>Candidatus Ozemobacteria</taxon>
        <taxon>Candidatus Ozemobacterales</taxon>
        <taxon>Candidatus Ozemobacteraceae</taxon>
        <taxon>Candidatus Ozemobacter</taxon>
    </lineage>
</organism>